<evidence type="ECO:0000256" key="6">
    <source>
        <dbReference type="ARBA" id="ARBA00023237"/>
    </source>
</evidence>
<comment type="subunit">
    <text evidence="9">The Tol-Pal system is composed of five core proteins: the inner membrane proteins TolA, TolQ and TolR, the periplasmic protein TolB and the outer membrane protein Pal. They form a network linking the inner and outer membranes and the peptidoglycan layer.</text>
</comment>
<dbReference type="SUPFAM" id="SSF103088">
    <property type="entry name" value="OmpA-like"/>
    <property type="match status" value="1"/>
</dbReference>
<dbReference type="InterPro" id="IPR006690">
    <property type="entry name" value="OMPA-like_CS"/>
</dbReference>
<evidence type="ECO:0000256" key="7">
    <source>
        <dbReference type="ARBA" id="ARBA00023288"/>
    </source>
</evidence>
<feature type="compositionally biased region" description="Low complexity" evidence="11">
    <location>
        <begin position="48"/>
        <end position="70"/>
    </location>
</feature>
<feature type="region of interest" description="Disordered" evidence="11">
    <location>
        <begin position="47"/>
        <end position="76"/>
    </location>
</feature>
<dbReference type="HAMAP" id="MF_02204">
    <property type="entry name" value="Pal"/>
    <property type="match status" value="1"/>
</dbReference>
<dbReference type="NCBIfam" id="TIGR02802">
    <property type="entry name" value="Pal_lipo"/>
    <property type="match status" value="1"/>
</dbReference>
<comment type="function">
    <text evidence="9">Part of the Tol-Pal system, which plays a role in outer membrane invagination during cell division and is important for maintaining outer membrane integrity.</text>
</comment>
<protein>
    <recommendedName>
        <fullName evidence="9">Peptidoglycan-associated protein</fullName>
    </recommendedName>
</protein>
<dbReference type="PRINTS" id="PR01021">
    <property type="entry name" value="OMPADOMAIN"/>
</dbReference>
<keyword evidence="8 9" id="KW-0131">Cell cycle</keyword>
<evidence type="ECO:0000256" key="1">
    <source>
        <dbReference type="ARBA" id="ARBA00004442"/>
    </source>
</evidence>
<dbReference type="GO" id="GO:0051301">
    <property type="term" value="P:cell division"/>
    <property type="evidence" value="ECO:0007669"/>
    <property type="project" value="UniProtKB-UniRule"/>
</dbReference>
<dbReference type="InterPro" id="IPR006664">
    <property type="entry name" value="OMP_bac"/>
</dbReference>
<evidence type="ECO:0000313" key="14">
    <source>
        <dbReference type="Proteomes" id="UP000239406"/>
    </source>
</evidence>
<evidence type="ECO:0000256" key="11">
    <source>
        <dbReference type="SAM" id="MobiDB-lite"/>
    </source>
</evidence>
<organism evidence="13 14">
    <name type="scientific">Caldimonas thermodepolymerans</name>
    <dbReference type="NCBI Taxonomy" id="215580"/>
    <lineage>
        <taxon>Bacteria</taxon>
        <taxon>Pseudomonadati</taxon>
        <taxon>Pseudomonadota</taxon>
        <taxon>Betaproteobacteria</taxon>
        <taxon>Burkholderiales</taxon>
        <taxon>Sphaerotilaceae</taxon>
        <taxon>Caldimonas</taxon>
    </lineage>
</organism>
<evidence type="ECO:0000256" key="5">
    <source>
        <dbReference type="ARBA" id="ARBA00023139"/>
    </source>
</evidence>
<dbReference type="InterPro" id="IPR006665">
    <property type="entry name" value="OmpA-like"/>
</dbReference>
<keyword evidence="14" id="KW-1185">Reference proteome</keyword>
<keyword evidence="2 9" id="KW-0132">Cell division</keyword>
<dbReference type="AlphaFoldDB" id="A0A2S5T178"/>
<keyword evidence="5" id="KW-0564">Palmitate</keyword>
<keyword evidence="4 10" id="KW-0472">Membrane</keyword>
<evidence type="ECO:0000256" key="8">
    <source>
        <dbReference type="ARBA" id="ARBA00023306"/>
    </source>
</evidence>
<dbReference type="InterPro" id="IPR036737">
    <property type="entry name" value="OmpA-like_sf"/>
</dbReference>
<reference evidence="13 14" key="1">
    <citation type="submission" date="2018-02" db="EMBL/GenBank/DDBJ databases">
        <title>Reclassifiation of [Polyangium] brachysporum DSM 7029 as Guopingzhaonella breviflexa gen. nov., sp. nov., a member of the family Comamonadaceae.</title>
        <authorList>
            <person name="Tang B."/>
        </authorList>
    </citation>
    <scope>NUCLEOTIDE SEQUENCE [LARGE SCALE GENOMIC DNA]</scope>
    <source>
        <strain evidence="13 14">DSM 15344</strain>
    </source>
</reference>
<evidence type="ECO:0000256" key="3">
    <source>
        <dbReference type="ARBA" id="ARBA00022729"/>
    </source>
</evidence>
<accession>A0A2S5T178</accession>
<dbReference type="InterPro" id="IPR039001">
    <property type="entry name" value="Pal"/>
</dbReference>
<dbReference type="InterPro" id="IPR050330">
    <property type="entry name" value="Bact_OuterMem_StrucFunc"/>
</dbReference>
<dbReference type="CDD" id="cd07185">
    <property type="entry name" value="OmpA_C-like"/>
    <property type="match status" value="1"/>
</dbReference>
<comment type="similarity">
    <text evidence="9">Belongs to the Pal lipoprotein family.</text>
</comment>
<evidence type="ECO:0000313" key="13">
    <source>
        <dbReference type="EMBL" id="PPE68730.1"/>
    </source>
</evidence>
<dbReference type="Gene3D" id="3.30.1330.60">
    <property type="entry name" value="OmpA-like domain"/>
    <property type="match status" value="1"/>
</dbReference>
<keyword evidence="3" id="KW-0732">Signal</keyword>
<dbReference type="PROSITE" id="PS51123">
    <property type="entry name" value="OMPA_2"/>
    <property type="match status" value="1"/>
</dbReference>
<evidence type="ECO:0000256" key="10">
    <source>
        <dbReference type="PROSITE-ProRule" id="PRU00473"/>
    </source>
</evidence>
<gene>
    <name evidence="9 13" type="primary">pal</name>
    <name evidence="13" type="ORF">C1702_15400</name>
</gene>
<comment type="subcellular location">
    <subcellularLocation>
        <location evidence="1">Cell outer membrane</location>
    </subcellularLocation>
</comment>
<feature type="domain" description="OmpA-like" evidence="12">
    <location>
        <begin position="80"/>
        <end position="194"/>
    </location>
</feature>
<keyword evidence="6" id="KW-0998">Cell outer membrane</keyword>
<evidence type="ECO:0000259" key="12">
    <source>
        <dbReference type="PROSITE" id="PS51123"/>
    </source>
</evidence>
<dbReference type="PANTHER" id="PTHR30329:SF21">
    <property type="entry name" value="LIPOPROTEIN YIAD-RELATED"/>
    <property type="match status" value="1"/>
</dbReference>
<dbReference type="InterPro" id="IPR014169">
    <property type="entry name" value="Pal_lipo_C"/>
</dbReference>
<sequence>MSWRGPAFHHSPEDRGVTVKFRRVSLATALVAAAWLAGCASTRVGEPAAGSATAGTASSQQSAQSQVTTVDAGSPNASSLAAAEQGLAPVIYFDFDSSLIRPEYHGTIDGYAKLLRNDRQRRLTIEGHADERGSHEYNLALGQRRAEAVRKALQLLAVNDDQLEAISYGEERPAVQGTGEEVWSKNRRAEFRLQ</sequence>
<evidence type="ECO:0000256" key="4">
    <source>
        <dbReference type="ARBA" id="ARBA00023136"/>
    </source>
</evidence>
<evidence type="ECO:0000256" key="2">
    <source>
        <dbReference type="ARBA" id="ARBA00022618"/>
    </source>
</evidence>
<keyword evidence="7 13" id="KW-0449">Lipoprotein</keyword>
<dbReference type="GO" id="GO:0009279">
    <property type="term" value="C:cell outer membrane"/>
    <property type="evidence" value="ECO:0007669"/>
    <property type="project" value="UniProtKB-SubCell"/>
</dbReference>
<proteinExistence type="inferred from homology"/>
<dbReference type="Proteomes" id="UP000239406">
    <property type="component" value="Unassembled WGS sequence"/>
</dbReference>
<name>A0A2S5T178_9BURK</name>
<comment type="caution">
    <text evidence="13">The sequence shown here is derived from an EMBL/GenBank/DDBJ whole genome shotgun (WGS) entry which is preliminary data.</text>
</comment>
<evidence type="ECO:0000256" key="9">
    <source>
        <dbReference type="HAMAP-Rule" id="MF_02204"/>
    </source>
</evidence>
<dbReference type="Pfam" id="PF00691">
    <property type="entry name" value="OmpA"/>
    <property type="match status" value="1"/>
</dbReference>
<dbReference type="PROSITE" id="PS01068">
    <property type="entry name" value="OMPA_1"/>
    <property type="match status" value="1"/>
</dbReference>
<dbReference type="EMBL" id="PSNY01000020">
    <property type="protein sequence ID" value="PPE68730.1"/>
    <property type="molecule type" value="Genomic_DNA"/>
</dbReference>
<dbReference type="PANTHER" id="PTHR30329">
    <property type="entry name" value="STATOR ELEMENT OF FLAGELLAR MOTOR COMPLEX"/>
    <property type="match status" value="1"/>
</dbReference>